<evidence type="ECO:0000256" key="2">
    <source>
        <dbReference type="ARBA" id="ARBA00022630"/>
    </source>
</evidence>
<accession>A0A0C9U2L0</accession>
<dbReference type="Pfam" id="PF22366">
    <property type="entry name" value="NDH2_C"/>
    <property type="match status" value="1"/>
</dbReference>
<dbReference type="PANTHER" id="PTHR43706:SF17">
    <property type="entry name" value="NADH DEHYDROGENASE (EUROFUNG)"/>
    <property type="match status" value="1"/>
</dbReference>
<dbReference type="Gene3D" id="3.50.50.100">
    <property type="match status" value="1"/>
</dbReference>
<reference evidence="7 8" key="1">
    <citation type="submission" date="2014-06" db="EMBL/GenBank/DDBJ databases">
        <title>Evolutionary Origins and Diversification of the Mycorrhizal Mutualists.</title>
        <authorList>
            <consortium name="DOE Joint Genome Institute"/>
            <consortium name="Mycorrhizal Genomics Consortium"/>
            <person name="Kohler A."/>
            <person name="Kuo A."/>
            <person name="Nagy L.G."/>
            <person name="Floudas D."/>
            <person name="Copeland A."/>
            <person name="Barry K.W."/>
            <person name="Cichocki N."/>
            <person name="Veneault-Fourrey C."/>
            <person name="LaButti K."/>
            <person name="Lindquist E.A."/>
            <person name="Lipzen A."/>
            <person name="Lundell T."/>
            <person name="Morin E."/>
            <person name="Murat C."/>
            <person name="Riley R."/>
            <person name="Ohm R."/>
            <person name="Sun H."/>
            <person name="Tunlid A."/>
            <person name="Henrissat B."/>
            <person name="Grigoriev I.V."/>
            <person name="Hibbett D.S."/>
            <person name="Martin F."/>
        </authorList>
    </citation>
    <scope>NUCLEOTIDE SEQUENCE [LARGE SCALE GENOMIC DNA]</scope>
    <source>
        <strain evidence="7 8">SS14</strain>
    </source>
</reference>
<keyword evidence="4" id="KW-0560">Oxidoreductase</keyword>
<evidence type="ECO:0000256" key="5">
    <source>
        <dbReference type="ARBA" id="ARBA00023027"/>
    </source>
</evidence>
<dbReference type="AlphaFoldDB" id="A0A0C9U2L0"/>
<dbReference type="GO" id="GO:0005739">
    <property type="term" value="C:mitochondrion"/>
    <property type="evidence" value="ECO:0007669"/>
    <property type="project" value="TreeGrafter"/>
</dbReference>
<name>A0A0C9U2L0_SPHS4</name>
<evidence type="ECO:0000313" key="7">
    <source>
        <dbReference type="EMBL" id="KIJ37058.1"/>
    </source>
</evidence>
<feature type="domain" description="External alternative NADH-ubiquinone oxidoreductase-like C-terminal" evidence="6">
    <location>
        <begin position="54"/>
        <end position="116"/>
    </location>
</feature>
<dbReference type="OrthoDB" id="9992747at2759"/>
<evidence type="ECO:0000256" key="4">
    <source>
        <dbReference type="ARBA" id="ARBA00023002"/>
    </source>
</evidence>
<dbReference type="HOGENOM" id="CLU_2051182_0_0_1"/>
<sequence>MEDIWAIGDASVIDSGRLPATAQVAYQEAKYVAKNLNTLAKGRKPAKSFEFNNMGSLAYLGDWKAIYDRSGSQKGPKTKEAGRFAWLLWRSAYFSMSLSLRNKILVPVYWWIFGRDISRF</sequence>
<keyword evidence="5" id="KW-0520">NAD</keyword>
<comment type="similarity">
    <text evidence="1">Belongs to the NADH dehydrogenase family.</text>
</comment>
<dbReference type="PANTHER" id="PTHR43706">
    <property type="entry name" value="NADH DEHYDROGENASE"/>
    <property type="match status" value="1"/>
</dbReference>
<dbReference type="InterPro" id="IPR054585">
    <property type="entry name" value="NDH2-like_C"/>
</dbReference>
<dbReference type="InterPro" id="IPR045024">
    <property type="entry name" value="NDH-2"/>
</dbReference>
<protein>
    <recommendedName>
        <fullName evidence="6">External alternative NADH-ubiquinone oxidoreductase-like C-terminal domain-containing protein</fullName>
    </recommendedName>
</protein>
<gene>
    <name evidence="7" type="ORF">M422DRAFT_69478</name>
</gene>
<evidence type="ECO:0000313" key="8">
    <source>
        <dbReference type="Proteomes" id="UP000054279"/>
    </source>
</evidence>
<evidence type="ECO:0000259" key="6">
    <source>
        <dbReference type="Pfam" id="PF22366"/>
    </source>
</evidence>
<dbReference type="Proteomes" id="UP000054279">
    <property type="component" value="Unassembled WGS sequence"/>
</dbReference>
<evidence type="ECO:0000256" key="3">
    <source>
        <dbReference type="ARBA" id="ARBA00022827"/>
    </source>
</evidence>
<dbReference type="GO" id="GO:0003954">
    <property type="term" value="F:NADH dehydrogenase activity"/>
    <property type="evidence" value="ECO:0007669"/>
    <property type="project" value="InterPro"/>
</dbReference>
<evidence type="ECO:0000256" key="1">
    <source>
        <dbReference type="ARBA" id="ARBA00005272"/>
    </source>
</evidence>
<organism evidence="7 8">
    <name type="scientific">Sphaerobolus stellatus (strain SS14)</name>
    <dbReference type="NCBI Taxonomy" id="990650"/>
    <lineage>
        <taxon>Eukaryota</taxon>
        <taxon>Fungi</taxon>
        <taxon>Dikarya</taxon>
        <taxon>Basidiomycota</taxon>
        <taxon>Agaricomycotina</taxon>
        <taxon>Agaricomycetes</taxon>
        <taxon>Phallomycetidae</taxon>
        <taxon>Geastrales</taxon>
        <taxon>Sphaerobolaceae</taxon>
        <taxon>Sphaerobolus</taxon>
    </lineage>
</organism>
<keyword evidence="3" id="KW-0274">FAD</keyword>
<keyword evidence="2" id="KW-0285">Flavoprotein</keyword>
<keyword evidence="8" id="KW-1185">Reference proteome</keyword>
<dbReference type="EMBL" id="KN837172">
    <property type="protein sequence ID" value="KIJ37058.1"/>
    <property type="molecule type" value="Genomic_DNA"/>
</dbReference>
<proteinExistence type="inferred from homology"/>